<name>Q6N5V2_RHOPA</name>
<organism evidence="3">
    <name type="scientific">Rhodopseudomonas palustris (strain ATCC BAA-98 / CGA009)</name>
    <dbReference type="NCBI Taxonomy" id="258594"/>
    <lineage>
        <taxon>Bacteria</taxon>
        <taxon>Pseudomonadati</taxon>
        <taxon>Pseudomonadota</taxon>
        <taxon>Alphaproteobacteria</taxon>
        <taxon>Hyphomicrobiales</taxon>
        <taxon>Nitrobacteraceae</taxon>
        <taxon>Rhodopseudomonas</taxon>
    </lineage>
</organism>
<keyword evidence="1" id="KW-0175">Coiled coil</keyword>
<keyword evidence="2" id="KW-1133">Transmembrane helix</keyword>
<dbReference type="Pfam" id="PF04977">
    <property type="entry name" value="DivIC"/>
    <property type="match status" value="1"/>
</dbReference>
<dbReference type="Proteomes" id="UP000001426">
    <property type="component" value="Chromosome"/>
</dbReference>
<dbReference type="EMBL" id="BX572602">
    <property type="protein sequence ID" value="CAE28309.1"/>
    <property type="molecule type" value="Genomic_DNA"/>
</dbReference>
<accession>Q6N5V2</accession>
<dbReference type="KEGG" id="rpa:TX73_014860"/>
<feature type="transmembrane region" description="Helical" evidence="2">
    <location>
        <begin position="9"/>
        <end position="29"/>
    </location>
</feature>
<dbReference type="RefSeq" id="WP_011158417.1">
    <property type="nucleotide sequence ID" value="NZ_CP116810.1"/>
</dbReference>
<proteinExistence type="predicted"/>
<gene>
    <name evidence="3" type="ordered locus">RPA2868</name>
    <name evidence="4" type="ORF">TX73_014860</name>
</gene>
<dbReference type="InterPro" id="IPR007060">
    <property type="entry name" value="FtsL/DivIC"/>
</dbReference>
<dbReference type="STRING" id="258594.RPA2868"/>
<keyword evidence="2" id="KW-0472">Membrane</keyword>
<keyword evidence="5" id="KW-1185">Reference proteome</keyword>
<protein>
    <submittedName>
        <fullName evidence="3 4">Septum formation initiator</fullName>
    </submittedName>
</protein>
<sequence length="105" mass="11869">MVTRSRLKSILAGIALYAIAAAVIGYFGVNAYTGRYGLTAQQELDQEITALTAELVQLRQQRAEAEQRVSLLRSDRIDPDMLDERVRYQLDFANPADLVRMLPQR</sequence>
<evidence type="ECO:0000313" key="5">
    <source>
        <dbReference type="Proteomes" id="UP000001426"/>
    </source>
</evidence>
<dbReference type="EMBL" id="CP116810">
    <property type="protein sequence ID" value="WCL93037.1"/>
    <property type="molecule type" value="Genomic_DNA"/>
</dbReference>
<reference evidence="4" key="3">
    <citation type="submission" date="2022-12" db="EMBL/GenBank/DDBJ databases">
        <title>Complete genome sequence of Rhodopseudomonas palustris CGA0092 and corrections to the R. palustris CGA009 genome sequence.</title>
        <authorList>
            <person name="Mazny B.R."/>
            <person name="Sheff O.F."/>
            <person name="LaSarre B."/>
            <person name="McKinlay A."/>
            <person name="McKinlay J.B."/>
        </authorList>
    </citation>
    <scope>NUCLEOTIDE SEQUENCE</scope>
    <source>
        <strain evidence="4">CGA009</strain>
    </source>
</reference>
<evidence type="ECO:0000313" key="4">
    <source>
        <dbReference type="EMBL" id="WCL93037.1"/>
    </source>
</evidence>
<dbReference type="AlphaFoldDB" id="Q6N5V2"/>
<evidence type="ECO:0000313" key="3">
    <source>
        <dbReference type="EMBL" id="CAE28309.1"/>
    </source>
</evidence>
<reference evidence="4" key="1">
    <citation type="submission" date="2003-07" db="EMBL/GenBank/DDBJ databases">
        <authorList>
            <consortium name="Rhodopseudomonas genome consortium"/>
            <person name="Larimer F."/>
            <person name="Harwood C."/>
        </authorList>
    </citation>
    <scope>NUCLEOTIDE SEQUENCE</scope>
    <source>
        <strain evidence="4">CGA009</strain>
    </source>
</reference>
<feature type="coiled-coil region" evidence="1">
    <location>
        <begin position="41"/>
        <end position="75"/>
    </location>
</feature>
<dbReference type="eggNOG" id="COG2919">
    <property type="taxonomic scope" value="Bacteria"/>
</dbReference>
<dbReference type="PhylomeDB" id="Q6N5V2"/>
<reference evidence="3 5" key="2">
    <citation type="journal article" date="2004" name="Nat. Biotechnol.">
        <title>Complete genome sequence of the metabolically versatile photosynthetic bacterium Rhodopseudomonas palustris.</title>
        <authorList>
            <person name="Larimer F.W."/>
            <person name="Chain P."/>
            <person name="Hauser L."/>
            <person name="Lamerdin J."/>
            <person name="Malfatti S."/>
            <person name="Do L."/>
            <person name="Land M.L."/>
            <person name="Pelletier D.A."/>
            <person name="Beatty J.T."/>
            <person name="Lang A.S."/>
            <person name="Tabita F.R."/>
            <person name="Gibson J.L."/>
            <person name="Hanson T.E."/>
            <person name="Bobst C."/>
            <person name="Torres J.L."/>
            <person name="Peres C."/>
            <person name="Harrison F.H."/>
            <person name="Gibson J."/>
            <person name="Harwood C.S."/>
        </authorList>
    </citation>
    <scope>NUCLEOTIDE SEQUENCE [LARGE SCALE GENOMIC DNA]</scope>
    <source>
        <strain evidence="5">ATCC BAA-98 / CGA009</strain>
        <strain evidence="3">CGA009</strain>
    </source>
</reference>
<keyword evidence="2" id="KW-0812">Transmembrane</keyword>
<dbReference type="HOGENOM" id="CLU_159931_0_0_5"/>
<evidence type="ECO:0000256" key="1">
    <source>
        <dbReference type="SAM" id="Coils"/>
    </source>
</evidence>
<evidence type="ECO:0000256" key="2">
    <source>
        <dbReference type="SAM" id="Phobius"/>
    </source>
</evidence>
<dbReference type="GeneID" id="66893948"/>